<dbReference type="SUPFAM" id="SSF88659">
    <property type="entry name" value="Sigma3 and sigma4 domains of RNA polymerase sigma factors"/>
    <property type="match status" value="1"/>
</dbReference>
<evidence type="ECO:0000256" key="1">
    <source>
        <dbReference type="ARBA" id="ARBA00010641"/>
    </source>
</evidence>
<reference evidence="10" key="1">
    <citation type="submission" date="2011-12" db="EMBL/GenBank/DDBJ databases">
        <title>Complete genome sequence of Streptomyces cattleya strain DSM 46488.</title>
        <authorList>
            <person name="Ou H.-Y."/>
            <person name="Li P."/>
            <person name="Zhao C."/>
            <person name="O'Hagan D."/>
            <person name="Deng Z."/>
        </authorList>
    </citation>
    <scope>NUCLEOTIDE SEQUENCE [LARGE SCALE GENOMIC DNA]</scope>
    <source>
        <strain evidence="10">ATCC 35852 / DSM 46488 / JCM 4925 / NBRC 14057 / NRRL 8057</strain>
        <plasmid evidence="10">Plasmid pSCATT</plasmid>
    </source>
</reference>
<keyword evidence="10" id="KW-1185">Reference proteome</keyword>
<sequence length="300" mass="31674">MNAHDALAADFETHRDRLRAVAHRLLGSHGEAEDAVQEAWLRLARADADAIDTMGGWLTTTVSRICLDMLRSRAARRERPAGLPGPEEDRDTGVDGDPEQRTLLADSVGRAVLVVLVRLGPAERVAFVLHDMFAVPFGEIAPVVGRSLAAAKQLASRARRKVRGAPAVSGAELARQRGVVEAFLAASRAGDLDAILAVLAPDVVRRADPAAPVAGRPAEVTGAHAVAREIAVFGRNAHLAEALLVDGVVGIAVAPYGRLRLAVLVTSAGDRVTGYELVAAPDRLRGLELALLDAGRPWNA</sequence>
<evidence type="ECO:0000256" key="3">
    <source>
        <dbReference type="ARBA" id="ARBA00023015"/>
    </source>
</evidence>
<evidence type="ECO:0000313" key="10">
    <source>
        <dbReference type="Proteomes" id="UP000007842"/>
    </source>
</evidence>
<dbReference type="Pfam" id="PF08281">
    <property type="entry name" value="Sigma70_r4_2"/>
    <property type="match status" value="1"/>
</dbReference>
<keyword evidence="5" id="KW-0804">Transcription</keyword>
<dbReference type="InterPro" id="IPR052704">
    <property type="entry name" value="ECF_Sigma-70_Domain"/>
</dbReference>
<dbReference type="Proteomes" id="UP000007842">
    <property type="component" value="Plasmid pSCATT"/>
</dbReference>
<dbReference type="AlphaFoldDB" id="F8JKD9"/>
<dbReference type="Gene3D" id="1.10.10.10">
    <property type="entry name" value="Winged helix-like DNA-binding domain superfamily/Winged helix DNA-binding domain"/>
    <property type="match status" value="1"/>
</dbReference>
<dbReference type="InterPro" id="IPR007627">
    <property type="entry name" value="RNA_pol_sigma70_r2"/>
</dbReference>
<organism evidence="9 10">
    <name type="scientific">Streptantibioticus cattleyicolor (strain ATCC 35852 / DSM 46488 / JCM 4925 / NBRC 14057 / NRRL 8057)</name>
    <name type="common">Streptomyces cattleya</name>
    <dbReference type="NCBI Taxonomy" id="1003195"/>
    <lineage>
        <taxon>Bacteria</taxon>
        <taxon>Bacillati</taxon>
        <taxon>Actinomycetota</taxon>
        <taxon>Actinomycetes</taxon>
        <taxon>Kitasatosporales</taxon>
        <taxon>Streptomycetaceae</taxon>
        <taxon>Streptantibioticus</taxon>
    </lineage>
</organism>
<feature type="domain" description="RNA polymerase sigma-70 region 2" evidence="7">
    <location>
        <begin position="11"/>
        <end position="74"/>
    </location>
</feature>
<dbReference type="KEGG" id="scy:SCATT_p03030"/>
<dbReference type="Gene3D" id="1.10.1740.10">
    <property type="match status" value="1"/>
</dbReference>
<keyword evidence="3" id="KW-0805">Transcription regulation</keyword>
<evidence type="ECO:0000256" key="4">
    <source>
        <dbReference type="ARBA" id="ARBA00023082"/>
    </source>
</evidence>
<evidence type="ECO:0000313" key="9">
    <source>
        <dbReference type="EMBL" id="AEW98496.1"/>
    </source>
</evidence>
<comment type="subunit">
    <text evidence="2">Interacts transiently with the RNA polymerase catalytic core formed by RpoA, RpoB, RpoC and RpoZ (2 alpha, 1 beta, 1 beta' and 1 omega subunit) to form the RNA polymerase holoenzyme that can initiate transcription.</text>
</comment>
<evidence type="ECO:0000256" key="2">
    <source>
        <dbReference type="ARBA" id="ARBA00011344"/>
    </source>
</evidence>
<keyword evidence="4" id="KW-0731">Sigma factor</keyword>
<dbReference type="GO" id="GO:0006352">
    <property type="term" value="P:DNA-templated transcription initiation"/>
    <property type="evidence" value="ECO:0007669"/>
    <property type="project" value="InterPro"/>
</dbReference>
<feature type="compositionally biased region" description="Acidic residues" evidence="6">
    <location>
        <begin position="86"/>
        <end position="97"/>
    </location>
</feature>
<evidence type="ECO:0000256" key="6">
    <source>
        <dbReference type="SAM" id="MobiDB-lite"/>
    </source>
</evidence>
<name>F8JKD9_STREN</name>
<dbReference type="InterPro" id="IPR014284">
    <property type="entry name" value="RNA_pol_sigma-70_dom"/>
</dbReference>
<dbReference type="KEGG" id="sct:SCAT_p1422"/>
<gene>
    <name evidence="9" type="ordered locus">SCATT_p03030</name>
</gene>
<dbReference type="InterPro" id="IPR013325">
    <property type="entry name" value="RNA_pol_sigma_r2"/>
</dbReference>
<proteinExistence type="inferred from homology"/>
<feature type="domain" description="RNA polymerase sigma factor 70 region 4 type 2" evidence="8">
    <location>
        <begin position="111"/>
        <end position="161"/>
    </location>
</feature>
<dbReference type="InterPro" id="IPR032710">
    <property type="entry name" value="NTF2-like_dom_sf"/>
</dbReference>
<dbReference type="RefSeq" id="WP_014151869.1">
    <property type="nucleotide sequence ID" value="NC_016113.1"/>
</dbReference>
<comment type="similarity">
    <text evidence="1">Belongs to the sigma-70 factor family. ECF subfamily.</text>
</comment>
<dbReference type="PANTHER" id="PTHR30173:SF43">
    <property type="entry name" value="ECF RNA POLYMERASE SIGMA FACTOR SIGI-RELATED"/>
    <property type="match status" value="1"/>
</dbReference>
<dbReference type="HOGENOM" id="CLU_047691_22_1_11"/>
<dbReference type="GO" id="GO:0016987">
    <property type="term" value="F:sigma factor activity"/>
    <property type="evidence" value="ECO:0007669"/>
    <property type="project" value="UniProtKB-KW"/>
</dbReference>
<protein>
    <submittedName>
        <fullName evidence="9">Sigma factor, sigma 70 type, group 4 (ECF)</fullName>
    </submittedName>
</protein>
<dbReference type="InterPro" id="IPR013324">
    <property type="entry name" value="RNA_pol_sigma_r3/r4-like"/>
</dbReference>
<dbReference type="SUPFAM" id="SSF88946">
    <property type="entry name" value="Sigma2 domain of RNA polymerase sigma factors"/>
    <property type="match status" value="1"/>
</dbReference>
<evidence type="ECO:0000256" key="5">
    <source>
        <dbReference type="ARBA" id="ARBA00023163"/>
    </source>
</evidence>
<dbReference type="Pfam" id="PF04542">
    <property type="entry name" value="Sigma70_r2"/>
    <property type="match status" value="1"/>
</dbReference>
<dbReference type="GO" id="GO:0003677">
    <property type="term" value="F:DNA binding"/>
    <property type="evidence" value="ECO:0007669"/>
    <property type="project" value="InterPro"/>
</dbReference>
<dbReference type="NCBIfam" id="TIGR02937">
    <property type="entry name" value="sigma70-ECF"/>
    <property type="match status" value="1"/>
</dbReference>
<dbReference type="SUPFAM" id="SSF54427">
    <property type="entry name" value="NTF2-like"/>
    <property type="match status" value="1"/>
</dbReference>
<keyword evidence="9" id="KW-0614">Plasmid</keyword>
<dbReference type="PANTHER" id="PTHR30173">
    <property type="entry name" value="SIGMA 19 FACTOR"/>
    <property type="match status" value="1"/>
</dbReference>
<geneLocation type="plasmid" evidence="9 10">
    <name>pSCATT</name>
</geneLocation>
<feature type="region of interest" description="Disordered" evidence="6">
    <location>
        <begin position="76"/>
        <end position="98"/>
    </location>
</feature>
<dbReference type="OrthoDB" id="3211555at2"/>
<dbReference type="InterPro" id="IPR036388">
    <property type="entry name" value="WH-like_DNA-bd_sf"/>
</dbReference>
<evidence type="ECO:0000259" key="7">
    <source>
        <dbReference type="Pfam" id="PF04542"/>
    </source>
</evidence>
<accession>F8JKD9</accession>
<dbReference type="InterPro" id="IPR013249">
    <property type="entry name" value="RNA_pol_sigma70_r4_t2"/>
</dbReference>
<accession>G8XF45</accession>
<evidence type="ECO:0000259" key="8">
    <source>
        <dbReference type="Pfam" id="PF08281"/>
    </source>
</evidence>
<dbReference type="Gene3D" id="3.10.450.50">
    <property type="match status" value="1"/>
</dbReference>
<dbReference type="PATRIC" id="fig|1003195.11.peg.1376"/>
<dbReference type="EMBL" id="CP003229">
    <property type="protein sequence ID" value="AEW98496.1"/>
    <property type="molecule type" value="Genomic_DNA"/>
</dbReference>